<dbReference type="SUPFAM" id="SSF88713">
    <property type="entry name" value="Glycoside hydrolase/deacetylase"/>
    <property type="match status" value="1"/>
</dbReference>
<dbReference type="Pfam" id="PF01522">
    <property type="entry name" value="Polysacc_deac_1"/>
    <property type="match status" value="1"/>
</dbReference>
<dbReference type="InterPro" id="IPR011330">
    <property type="entry name" value="Glyco_hydro/deAcase_b/a-brl"/>
</dbReference>
<accession>A0A7Y3SYG5</accession>
<dbReference type="PANTHER" id="PTHR10587">
    <property type="entry name" value="GLYCOSYL TRANSFERASE-RELATED"/>
    <property type="match status" value="1"/>
</dbReference>
<gene>
    <name evidence="3" type="ORF">HLQ16_17245</name>
</gene>
<dbReference type="GO" id="GO:0005975">
    <property type="term" value="P:carbohydrate metabolic process"/>
    <property type="evidence" value="ECO:0007669"/>
    <property type="project" value="InterPro"/>
</dbReference>
<evidence type="ECO:0000313" key="3">
    <source>
        <dbReference type="EMBL" id="NNU77679.1"/>
    </source>
</evidence>
<evidence type="ECO:0000313" key="4">
    <source>
        <dbReference type="Proteomes" id="UP000531659"/>
    </source>
</evidence>
<reference evidence="3 4" key="1">
    <citation type="submission" date="2020-05" db="EMBL/GenBank/DDBJ databases">
        <title>Complete genome of Clostridium estertheticum subspecies estertheticum, isolated from Vacuum packed lamb meat from New Zealand imported to Switzerland.</title>
        <authorList>
            <person name="Wambui J."/>
            <person name="Stevens M.J.A."/>
            <person name="Stephan R."/>
        </authorList>
    </citation>
    <scope>NUCLEOTIDE SEQUENCE [LARGE SCALE GENOMIC DNA]</scope>
    <source>
        <strain evidence="3 4">CEST001</strain>
    </source>
</reference>
<dbReference type="EMBL" id="JABEYB010000014">
    <property type="protein sequence ID" value="NNU77679.1"/>
    <property type="molecule type" value="Genomic_DNA"/>
</dbReference>
<dbReference type="GO" id="GO:0016810">
    <property type="term" value="F:hydrolase activity, acting on carbon-nitrogen (but not peptide) bonds"/>
    <property type="evidence" value="ECO:0007669"/>
    <property type="project" value="InterPro"/>
</dbReference>
<sequence>MINLEDSKKVMAIKKKRFILVITILIILCCLTVYIFNKIYNTTHPKEIAVKYNHSEVNKSEKITQKNQLGDQYTPWTTKRTDGKKIAYLTFDDGPSVNTEKILHILNQNNIKASFFLIGKNAENNKDLVREEVADGEVIGNHTYSHQLNYKEGTTLFVNDINKCEKVLKSIVGPSYNLNLVRFPGGSFGPKLVPFRTAVIKAGYKFIDWNDEIGDADGYDLPVSTLLNNLKKYTLQNTVVILMHDAGAKKTTVEALPQIIQYLKLKGYSFDTLKQ</sequence>
<dbReference type="Gene3D" id="3.20.20.370">
    <property type="entry name" value="Glycoside hydrolase/deacetylase"/>
    <property type="match status" value="1"/>
</dbReference>
<dbReference type="CDD" id="cd10944">
    <property type="entry name" value="CE4_SmPgdA_like"/>
    <property type="match status" value="1"/>
</dbReference>
<feature type="transmembrane region" description="Helical" evidence="1">
    <location>
        <begin position="18"/>
        <end position="36"/>
    </location>
</feature>
<dbReference type="Proteomes" id="UP000531659">
    <property type="component" value="Unassembled WGS sequence"/>
</dbReference>
<dbReference type="InterPro" id="IPR002509">
    <property type="entry name" value="NODB_dom"/>
</dbReference>
<keyword evidence="1" id="KW-1133">Transmembrane helix</keyword>
<evidence type="ECO:0000259" key="2">
    <source>
        <dbReference type="PROSITE" id="PS51677"/>
    </source>
</evidence>
<keyword evidence="1" id="KW-0472">Membrane</keyword>
<dbReference type="InterPro" id="IPR050248">
    <property type="entry name" value="Polysacc_deacetylase_ArnD"/>
</dbReference>
<proteinExistence type="predicted"/>
<comment type="caution">
    <text evidence="3">The sequence shown here is derived from an EMBL/GenBank/DDBJ whole genome shotgun (WGS) entry which is preliminary data.</text>
</comment>
<dbReference type="AlphaFoldDB" id="A0A7Y3SYG5"/>
<organism evidence="3 4">
    <name type="scientific">Clostridium estertheticum</name>
    <dbReference type="NCBI Taxonomy" id="238834"/>
    <lineage>
        <taxon>Bacteria</taxon>
        <taxon>Bacillati</taxon>
        <taxon>Bacillota</taxon>
        <taxon>Clostridia</taxon>
        <taxon>Eubacteriales</taxon>
        <taxon>Clostridiaceae</taxon>
        <taxon>Clostridium</taxon>
    </lineage>
</organism>
<evidence type="ECO:0000256" key="1">
    <source>
        <dbReference type="SAM" id="Phobius"/>
    </source>
</evidence>
<feature type="domain" description="NodB homology" evidence="2">
    <location>
        <begin position="85"/>
        <end position="271"/>
    </location>
</feature>
<protein>
    <submittedName>
        <fullName evidence="3">Polysaccharide deacetylase</fullName>
    </submittedName>
</protein>
<name>A0A7Y3SYG5_9CLOT</name>
<keyword evidence="1" id="KW-0812">Transmembrane</keyword>
<dbReference type="PANTHER" id="PTHR10587:SF125">
    <property type="entry name" value="POLYSACCHARIDE DEACETYLASE YHEN-RELATED"/>
    <property type="match status" value="1"/>
</dbReference>
<dbReference type="RefSeq" id="WP_171298312.1">
    <property type="nucleotide sequence ID" value="NZ_CP087098.1"/>
</dbReference>
<dbReference type="PROSITE" id="PS51677">
    <property type="entry name" value="NODB"/>
    <property type="match status" value="1"/>
</dbReference>